<dbReference type="STRING" id="1179773.BN6_27500"/>
<evidence type="ECO:0000313" key="3">
    <source>
        <dbReference type="Proteomes" id="UP000006281"/>
    </source>
</evidence>
<evidence type="ECO:0000313" key="2">
    <source>
        <dbReference type="EMBL" id="CCH30062.1"/>
    </source>
</evidence>
<sequence length="473" mass="51221">MVVLPNTHEPDVRVGSNSGSRNVCVPHCCFTASPCCWSMVARTVAARSVSGAAAVADGATSTATPATSAENNAANRRADNGRDMCPPGGNRHRAGIPAALAGGRRADDIPAVRRGQGRLDQVTHNCGTGRQYCERIPTFVGHIGRCPTFKLCLPQSRGCAVVVPPDAGHEVEVLLRTGPFHAALRAAVERSGLTLERLRDRLDRRGIHVSLSTLSYWRLGRSRPERADSLRAVQAIETILGLPRHSLEALLGPPRPRGRWVSKQQQARQYGRMLEPAQSLAETVEALVGPSDGNLRLWSQDDAATVDAHGVIRSVHTRQVLRAVAGHPDRYLAVYCADADTPPDALGAEAVANCRLGRVRRHPGAPVIAAELLFDHTLRAGQTHLLEYRFTITENGAQAHDYRRAFRYPVGTYVLSVRFTEPRLPVRCYALGQPGVDAPLVHGDELPLTPGRMLHVTAKDVQPGVVGIGWDWS</sequence>
<dbReference type="KEGG" id="sesp:BN6_27500"/>
<keyword evidence="3" id="KW-1185">Reference proteome</keyword>
<proteinExistence type="predicted"/>
<dbReference type="eggNOG" id="ENOG50309MX">
    <property type="taxonomic scope" value="Bacteria"/>
</dbReference>
<reference evidence="2 3" key="1">
    <citation type="journal article" date="2012" name="BMC Genomics">
        <title>Complete genome sequence of Saccharothrix espanaensis DSM 44229T and comparison to the other completely sequenced Pseudonocardiaceae.</title>
        <authorList>
            <person name="Strobel T."/>
            <person name="Al-Dilaimi A."/>
            <person name="Blom J."/>
            <person name="Gessner A."/>
            <person name="Kalinowski J."/>
            <person name="Luzhetska M."/>
            <person name="Puhler A."/>
            <person name="Szczepanowski R."/>
            <person name="Bechthold A."/>
            <person name="Ruckert C."/>
        </authorList>
    </citation>
    <scope>NUCLEOTIDE SEQUENCE [LARGE SCALE GENOMIC DNA]</scope>
    <source>
        <strain evidence="3">ATCC 51144 / DSM 44229 / JCM 9112 / NBRC 15066 / NRRL 15764</strain>
    </source>
</reference>
<organism evidence="2 3">
    <name type="scientific">Saccharothrix espanaensis (strain ATCC 51144 / DSM 44229 / JCM 9112 / NBRC 15066 / NRRL 15764)</name>
    <dbReference type="NCBI Taxonomy" id="1179773"/>
    <lineage>
        <taxon>Bacteria</taxon>
        <taxon>Bacillati</taxon>
        <taxon>Actinomycetota</taxon>
        <taxon>Actinomycetes</taxon>
        <taxon>Pseudonocardiales</taxon>
        <taxon>Pseudonocardiaceae</taxon>
        <taxon>Saccharothrix</taxon>
    </lineage>
</organism>
<accession>K0JXL1</accession>
<dbReference type="AlphaFoldDB" id="K0JXL1"/>
<dbReference type="HOGENOM" id="CLU_577318_0_0_11"/>
<gene>
    <name evidence="2" type="ordered locus">BN6_27500</name>
</gene>
<dbReference type="Proteomes" id="UP000006281">
    <property type="component" value="Chromosome"/>
</dbReference>
<protein>
    <submittedName>
        <fullName evidence="2">Uncharacterized protein</fullName>
    </submittedName>
</protein>
<name>K0JXL1_SACES</name>
<feature type="compositionally biased region" description="Low complexity" evidence="1">
    <location>
        <begin position="56"/>
        <end position="75"/>
    </location>
</feature>
<evidence type="ECO:0000256" key="1">
    <source>
        <dbReference type="SAM" id="MobiDB-lite"/>
    </source>
</evidence>
<dbReference type="PATRIC" id="fig|1179773.3.peg.2747"/>
<dbReference type="EMBL" id="HE804045">
    <property type="protein sequence ID" value="CCH30062.1"/>
    <property type="molecule type" value="Genomic_DNA"/>
</dbReference>
<feature type="region of interest" description="Disordered" evidence="1">
    <location>
        <begin position="56"/>
        <end position="93"/>
    </location>
</feature>